<keyword evidence="1" id="KW-1133">Transmembrane helix</keyword>
<feature type="transmembrane region" description="Helical" evidence="1">
    <location>
        <begin position="78"/>
        <end position="102"/>
    </location>
</feature>
<protein>
    <submittedName>
        <fullName evidence="2">Uncharacterized protein</fullName>
    </submittedName>
</protein>
<keyword evidence="1" id="KW-0472">Membrane</keyword>
<accession>A0A226DWF9</accession>
<dbReference type="AlphaFoldDB" id="A0A226DWF9"/>
<reference evidence="2 3" key="1">
    <citation type="submission" date="2015-12" db="EMBL/GenBank/DDBJ databases">
        <title>The genome of Folsomia candida.</title>
        <authorList>
            <person name="Faddeeva A."/>
            <person name="Derks M.F."/>
            <person name="Anvar Y."/>
            <person name="Smit S."/>
            <person name="Van Straalen N."/>
            <person name="Roelofs D."/>
        </authorList>
    </citation>
    <scope>NUCLEOTIDE SEQUENCE [LARGE SCALE GENOMIC DNA]</scope>
    <source>
        <strain evidence="2 3">VU population</strain>
        <tissue evidence="2">Whole body</tissue>
    </source>
</reference>
<organism evidence="2 3">
    <name type="scientific">Folsomia candida</name>
    <name type="common">Springtail</name>
    <dbReference type="NCBI Taxonomy" id="158441"/>
    <lineage>
        <taxon>Eukaryota</taxon>
        <taxon>Metazoa</taxon>
        <taxon>Ecdysozoa</taxon>
        <taxon>Arthropoda</taxon>
        <taxon>Hexapoda</taxon>
        <taxon>Collembola</taxon>
        <taxon>Entomobryomorpha</taxon>
        <taxon>Isotomoidea</taxon>
        <taxon>Isotomidae</taxon>
        <taxon>Proisotominae</taxon>
        <taxon>Folsomia</taxon>
    </lineage>
</organism>
<dbReference type="Proteomes" id="UP000198287">
    <property type="component" value="Unassembled WGS sequence"/>
</dbReference>
<dbReference type="EMBL" id="LNIX01000010">
    <property type="protein sequence ID" value="OXA49812.1"/>
    <property type="molecule type" value="Genomic_DNA"/>
</dbReference>
<gene>
    <name evidence="2" type="ORF">Fcan01_16009</name>
</gene>
<keyword evidence="1" id="KW-0812">Transmembrane</keyword>
<evidence type="ECO:0000313" key="3">
    <source>
        <dbReference type="Proteomes" id="UP000198287"/>
    </source>
</evidence>
<keyword evidence="3" id="KW-1185">Reference proteome</keyword>
<proteinExistence type="predicted"/>
<comment type="caution">
    <text evidence="2">The sequence shown here is derived from an EMBL/GenBank/DDBJ whole genome shotgun (WGS) entry which is preliminary data.</text>
</comment>
<evidence type="ECO:0000313" key="2">
    <source>
        <dbReference type="EMBL" id="OXA49812.1"/>
    </source>
</evidence>
<evidence type="ECO:0000256" key="1">
    <source>
        <dbReference type="SAM" id="Phobius"/>
    </source>
</evidence>
<name>A0A226DWF9_FOLCA</name>
<sequence>MEYFPEKFSTRRKVIFGMKTQKTWIDRFELLLKFGNMANSVTLKFERKVQVRAKLGVEYTTKMMFSLPVFGEVDVLTFYFHHLSAVWIVVTELGQFILVRVVKLDYYFKRKFGEAHTSKKYKALSRFVNIVGIVSVVYPILGALPQQIKDRYHRQYWGSQLLPR</sequence>
<feature type="transmembrane region" description="Helical" evidence="1">
    <location>
        <begin position="123"/>
        <end position="141"/>
    </location>
</feature>